<evidence type="ECO:0000313" key="2">
    <source>
        <dbReference type="Proteomes" id="UP000095282"/>
    </source>
</evidence>
<feature type="compositionally biased region" description="Basic and acidic residues" evidence="1">
    <location>
        <begin position="41"/>
        <end position="56"/>
    </location>
</feature>
<organism evidence="2 3">
    <name type="scientific">Caenorhabditis tropicalis</name>
    <dbReference type="NCBI Taxonomy" id="1561998"/>
    <lineage>
        <taxon>Eukaryota</taxon>
        <taxon>Metazoa</taxon>
        <taxon>Ecdysozoa</taxon>
        <taxon>Nematoda</taxon>
        <taxon>Chromadorea</taxon>
        <taxon>Rhabditida</taxon>
        <taxon>Rhabditina</taxon>
        <taxon>Rhabditomorpha</taxon>
        <taxon>Rhabditoidea</taxon>
        <taxon>Rhabditidae</taxon>
        <taxon>Peloderinae</taxon>
        <taxon>Caenorhabditis</taxon>
    </lineage>
</organism>
<evidence type="ECO:0000313" key="3">
    <source>
        <dbReference type="WBParaSite" id="Csp11.Scaffold629.g11724.t1"/>
    </source>
</evidence>
<sequence>MPRSKRRYYAPLIPSSDSFSEDNSSSELDNHDEISGDESVQWDHFDNDENNQNEERSDLFRELHEASDEVITFLGSACLARSSDSGGKHSYPFLTDDFQISVVSYLLMMKHFVPAQKDFGRTNRLT</sequence>
<feature type="compositionally biased region" description="Low complexity" evidence="1">
    <location>
        <begin position="15"/>
        <end position="27"/>
    </location>
</feature>
<protein>
    <submittedName>
        <fullName evidence="3">DDE_Tnp_1_7 domain-containing protein</fullName>
    </submittedName>
</protein>
<dbReference type="WBParaSite" id="Csp11.Scaffold629.g11724.t1">
    <property type="protein sequence ID" value="Csp11.Scaffold629.g11724.t1"/>
    <property type="gene ID" value="Csp11.Scaffold629.g11724"/>
</dbReference>
<reference evidence="3" key="1">
    <citation type="submission" date="2016-11" db="UniProtKB">
        <authorList>
            <consortium name="WormBaseParasite"/>
        </authorList>
    </citation>
    <scope>IDENTIFICATION</scope>
</reference>
<evidence type="ECO:0000256" key="1">
    <source>
        <dbReference type="SAM" id="MobiDB-lite"/>
    </source>
</evidence>
<keyword evidence="2" id="KW-1185">Reference proteome</keyword>
<accession>A0A1I7TTV3</accession>
<proteinExistence type="predicted"/>
<dbReference type="Proteomes" id="UP000095282">
    <property type="component" value="Unplaced"/>
</dbReference>
<feature type="region of interest" description="Disordered" evidence="1">
    <location>
        <begin position="1"/>
        <end position="56"/>
    </location>
</feature>
<dbReference type="AlphaFoldDB" id="A0A1I7TTV3"/>
<name>A0A1I7TTV3_9PELO</name>